<feature type="domain" description="Metallo-beta-lactamase" evidence="1">
    <location>
        <begin position="39"/>
        <end position="216"/>
    </location>
</feature>
<dbReference type="CDD" id="cd16278">
    <property type="entry name" value="metallo-hydrolase-like_MBL-fold"/>
    <property type="match status" value="1"/>
</dbReference>
<dbReference type="InterPro" id="IPR036866">
    <property type="entry name" value="RibonucZ/Hydroxyglut_hydro"/>
</dbReference>
<dbReference type="Pfam" id="PF00753">
    <property type="entry name" value="Lactamase_B"/>
    <property type="match status" value="1"/>
</dbReference>
<dbReference type="InterPro" id="IPR050662">
    <property type="entry name" value="Sec-metab_biosynth-thioest"/>
</dbReference>
<organism evidence="2">
    <name type="scientific">Alsobacter sp. KACC 23698</name>
    <dbReference type="NCBI Taxonomy" id="3149229"/>
    <lineage>
        <taxon>Bacteria</taxon>
        <taxon>Pseudomonadati</taxon>
        <taxon>Pseudomonadota</taxon>
        <taxon>Alphaproteobacteria</taxon>
        <taxon>Hyphomicrobiales</taxon>
        <taxon>Alsobacteraceae</taxon>
        <taxon>Alsobacter</taxon>
    </lineage>
</organism>
<dbReference type="AlphaFoldDB" id="A0AAU7JHM1"/>
<dbReference type="PANTHER" id="PTHR23131:SF0">
    <property type="entry name" value="ENDORIBONUCLEASE LACTB2"/>
    <property type="match status" value="1"/>
</dbReference>
<dbReference type="SUPFAM" id="SSF56281">
    <property type="entry name" value="Metallo-hydrolase/oxidoreductase"/>
    <property type="match status" value="1"/>
</dbReference>
<dbReference type="RefSeq" id="WP_406856638.1">
    <property type="nucleotide sequence ID" value="NZ_CP157484.1"/>
</dbReference>
<dbReference type="PANTHER" id="PTHR23131">
    <property type="entry name" value="ENDORIBONUCLEASE LACTB2"/>
    <property type="match status" value="1"/>
</dbReference>
<dbReference type="InterPro" id="IPR001279">
    <property type="entry name" value="Metallo-B-lactamas"/>
</dbReference>
<dbReference type="SMART" id="SM00849">
    <property type="entry name" value="Lactamase_B"/>
    <property type="match status" value="1"/>
</dbReference>
<dbReference type="InterPro" id="IPR041516">
    <property type="entry name" value="LACTB2_WH"/>
</dbReference>
<evidence type="ECO:0000313" key="2">
    <source>
        <dbReference type="EMBL" id="XBO39788.1"/>
    </source>
</evidence>
<accession>A0AAU7JHM1</accession>
<reference evidence="2" key="1">
    <citation type="submission" date="2024-05" db="EMBL/GenBank/DDBJ databases">
        <authorList>
            <person name="Kim S."/>
            <person name="Heo J."/>
            <person name="Choi H."/>
            <person name="Choi Y."/>
            <person name="Kwon S.-W."/>
            <person name="Kim Y."/>
        </authorList>
    </citation>
    <scope>NUCLEOTIDE SEQUENCE</scope>
    <source>
        <strain evidence="2">KACC 23698</strain>
    </source>
</reference>
<dbReference type="Gene3D" id="3.60.15.10">
    <property type="entry name" value="Ribonuclease Z/Hydroxyacylglutathione hydrolase-like"/>
    <property type="match status" value="1"/>
</dbReference>
<sequence length="303" mass="32077">MADDIPFDRSFDDPPGQLREVSPLIRRMVAGNSGPFTFTGTCTYVVGRGEVAVLDPGPDDPGHVERLLAALAGERVSHIVVTHTHRDHSPASRALQAATGAPVVGCAPHTASRPLAAGESNRLDASADRDYAPDRITAEGDAIRGPGWTLTAVETPGHTANHLAFGLEEEGALFSGDHVMAWSTTIVAPPDGAMGDYMVSLAKLQARDDRVYWPGHGGPVVNPSRFVRALVHHRRQREASILDRVAAGDGLIAEIVPKLYEGLAPALHGAAALSVFAHLEDLARRGVVATEGLPSLAGRYRKA</sequence>
<proteinExistence type="predicted"/>
<dbReference type="Gene3D" id="1.10.10.10">
    <property type="entry name" value="Winged helix-like DNA-binding domain superfamily/Winged helix DNA-binding domain"/>
    <property type="match status" value="1"/>
</dbReference>
<dbReference type="Pfam" id="PF17778">
    <property type="entry name" value="WHD_BLACT"/>
    <property type="match status" value="1"/>
</dbReference>
<dbReference type="InterPro" id="IPR036388">
    <property type="entry name" value="WH-like_DNA-bd_sf"/>
</dbReference>
<evidence type="ECO:0000259" key="1">
    <source>
        <dbReference type="SMART" id="SM00849"/>
    </source>
</evidence>
<protein>
    <submittedName>
        <fullName evidence="2">MBL fold metallo-hydrolase</fullName>
    </submittedName>
</protein>
<name>A0AAU7JHM1_9HYPH</name>
<gene>
    <name evidence="2" type="ORF">ABEG18_03115</name>
</gene>
<dbReference type="EMBL" id="CP157484">
    <property type="protein sequence ID" value="XBO39788.1"/>
    <property type="molecule type" value="Genomic_DNA"/>
</dbReference>